<protein>
    <submittedName>
        <fullName evidence="2">Uncharacterized protein</fullName>
    </submittedName>
</protein>
<dbReference type="OrthoDB" id="327656at2759"/>
<comment type="caution">
    <text evidence="2">The sequence shown here is derived from an EMBL/GenBank/DDBJ whole genome shotgun (WGS) entry which is preliminary data.</text>
</comment>
<feature type="compositionally biased region" description="Basic residues" evidence="1">
    <location>
        <begin position="254"/>
        <end position="264"/>
    </location>
</feature>
<feature type="region of interest" description="Disordered" evidence="1">
    <location>
        <begin position="254"/>
        <end position="298"/>
    </location>
</feature>
<name>A0A1R2BTN0_9CILI</name>
<dbReference type="Proteomes" id="UP000187209">
    <property type="component" value="Unassembled WGS sequence"/>
</dbReference>
<feature type="region of interest" description="Disordered" evidence="1">
    <location>
        <begin position="189"/>
        <end position="224"/>
    </location>
</feature>
<evidence type="ECO:0000313" key="3">
    <source>
        <dbReference type="Proteomes" id="UP000187209"/>
    </source>
</evidence>
<gene>
    <name evidence="2" type="ORF">SteCoe_19780</name>
</gene>
<reference evidence="2 3" key="1">
    <citation type="submission" date="2016-11" db="EMBL/GenBank/DDBJ databases">
        <title>The macronuclear genome of Stentor coeruleus: a giant cell with tiny introns.</title>
        <authorList>
            <person name="Slabodnick M."/>
            <person name="Ruby J.G."/>
            <person name="Reiff S.B."/>
            <person name="Swart E.C."/>
            <person name="Gosai S."/>
            <person name="Prabakaran S."/>
            <person name="Witkowska E."/>
            <person name="Larue G.E."/>
            <person name="Fisher S."/>
            <person name="Freeman R.M."/>
            <person name="Gunawardena J."/>
            <person name="Chu W."/>
            <person name="Stover N.A."/>
            <person name="Gregory B.D."/>
            <person name="Nowacki M."/>
            <person name="Derisi J."/>
            <person name="Roy S.W."/>
            <person name="Marshall W.F."/>
            <person name="Sood P."/>
        </authorList>
    </citation>
    <scope>NUCLEOTIDE SEQUENCE [LARGE SCALE GENOMIC DNA]</scope>
    <source>
        <strain evidence="2">WM001</strain>
    </source>
</reference>
<keyword evidence="3" id="KW-1185">Reference proteome</keyword>
<dbReference type="EMBL" id="MPUH01000441">
    <property type="protein sequence ID" value="OMJ80051.1"/>
    <property type="molecule type" value="Genomic_DNA"/>
</dbReference>
<feature type="compositionally biased region" description="Basic and acidic residues" evidence="1">
    <location>
        <begin position="272"/>
        <end position="298"/>
    </location>
</feature>
<proteinExistence type="predicted"/>
<evidence type="ECO:0000256" key="1">
    <source>
        <dbReference type="SAM" id="MobiDB-lite"/>
    </source>
</evidence>
<evidence type="ECO:0000313" key="2">
    <source>
        <dbReference type="EMBL" id="OMJ80051.1"/>
    </source>
</evidence>
<sequence length="889" mass="102076">MNLNLSSVLKECSFEMKENTAINNWIRVLDTSGMSVVDRLVLDNHRRQILKNLSNIENQNEESFECKKDKRNKSFVKSKQFSTLQGFEKASFSTNNSNQKIPSKTLNDSFLSMNGNSKECTERLYKDALLRKLRLEYDQESKMQYEIDSAIENSNLHHPHRKLDPEVLQRLTQEDKIIKSLYEKDPIQESSTKTRRFSLSEQKSSIDRLTKSRNKSFSREELPSTNIKKLMPNELENLISRLYKVKNFEKPKERKRLARNKIPKKPSPSIGFDKRKTEELKSSQRYTETNDKNQEIGPRESVVEIGLLGTLSKSIKNPASLDSPKYIKNLELKDSELRNPFANYMPDLSETHNKNIVYKDPEALEVQLLNFTQSDKSMGVSQVLMDFKKPFLLAQELDPFTALPSESIVIDNRLDEKYEPDQESSKIIEQDFLPRESKDNFKIFLNDESFLTENRDFYDQSRSCLESSITEQGSDCLSLRPSNCMDDYKNHEFSLDTKTFKKNDESYIEKISKDYDETNKNCSEKTKNLGFYRESPKSFNIKPDSKNLTSTDTQTLDESFIKTNFSSKVSKFFNENPLKSSIEEPNNYLSFPSESITLTSNHSISDFSSKVSKNFNAKLNLCIDSPKSSAENQDSFIALPSESIILQSDISNMNFSSNFSCKLKLSLESHKSSTGKIDPFSLLPSESIILNDNLSNTDLTSRSPKDFDEKLRFYIETPKNQGKNSDNLENLENPSDFFFTPDDTRSLQMKSSCFLQVPYEKSMSVLLSSPISNQNSQVLRNIKDSLEDIYGKNQDLVSGSMIIDENSQAKGEITYKHLPIPKNIYLEPEIMSSRCESTIYSQEALYLMQNPLSSMSSTARSPSKVQSIALDSYRFVVGITEDDEFIYAD</sequence>
<organism evidence="2 3">
    <name type="scientific">Stentor coeruleus</name>
    <dbReference type="NCBI Taxonomy" id="5963"/>
    <lineage>
        <taxon>Eukaryota</taxon>
        <taxon>Sar</taxon>
        <taxon>Alveolata</taxon>
        <taxon>Ciliophora</taxon>
        <taxon>Postciliodesmatophora</taxon>
        <taxon>Heterotrichea</taxon>
        <taxon>Heterotrichida</taxon>
        <taxon>Stentoridae</taxon>
        <taxon>Stentor</taxon>
    </lineage>
</organism>
<accession>A0A1R2BTN0</accession>
<dbReference type="AlphaFoldDB" id="A0A1R2BTN0"/>